<sequence>MSSRHFIHDPTHLVEAALLSIPQTNPSVQCDIKNKIIYRKNGASQVSIVSGGGSGHEPSFASFVGAGLLSGAVAGTIFASPSAEQVRRCILHRIQKDKGVLVIVMNYTGDVLNFGMAVEKARAAGIEVDMVVVGDDAGVGRAKGGKVGRRGIAGTVLVQKIAGALAAKGASLKDVTRMAQLVADNTVSIGSSLAHVHVPGRREAEEDELAEGLVEIGMGIHNEAGSERKSTDLPGLVKTMLSHCLDVADQDRSFSKITDKDDVVLLVNNLGGVSPLELSGITNEVVEQLANSFKIKPVRILAGTFMTSLNGLGFSVSLLRVADASMLQLLDAPAEASGWSAAISSSTWARRGEAKKSEEQVDEEEVQPSDLRVNYTQAKSTLAVALNRLIEAEPDVTRYDTIVGDGDCGIGLKRGAEAILKMLETAKETDDLLILMNHIIQVVELAMDGTSGAIYAIFLNALAHGLRQNAPLSPQPVTPAIWAKALDSSLKALGKYTPAKPGDRTLMDALYPFVETLTRTESIDKAAAAAQGGAQGTKGMKASLGRTVYVGGEGFQEVPDPGAHGLAELLLGLSDGLKK</sequence>
<dbReference type="SMART" id="SM01120">
    <property type="entry name" value="Dak2"/>
    <property type="match status" value="1"/>
</dbReference>
<name>A0AAD4IGR5_9PLEO</name>
<evidence type="ECO:0000256" key="11">
    <source>
        <dbReference type="PIRSR" id="PIRSR612734-1"/>
    </source>
</evidence>
<evidence type="ECO:0000256" key="12">
    <source>
        <dbReference type="PIRSR" id="PIRSR612734-2"/>
    </source>
</evidence>
<dbReference type="GO" id="GO:0005829">
    <property type="term" value="C:cytosol"/>
    <property type="evidence" value="ECO:0007669"/>
    <property type="project" value="TreeGrafter"/>
</dbReference>
<organism evidence="15 16">
    <name type="scientific">Alternaria panax</name>
    <dbReference type="NCBI Taxonomy" id="48097"/>
    <lineage>
        <taxon>Eukaryota</taxon>
        <taxon>Fungi</taxon>
        <taxon>Dikarya</taxon>
        <taxon>Ascomycota</taxon>
        <taxon>Pezizomycotina</taxon>
        <taxon>Dothideomycetes</taxon>
        <taxon>Pleosporomycetidae</taxon>
        <taxon>Pleosporales</taxon>
        <taxon>Pleosporineae</taxon>
        <taxon>Pleosporaceae</taxon>
        <taxon>Alternaria</taxon>
        <taxon>Alternaria sect. Panax</taxon>
    </lineage>
</organism>
<dbReference type="SUPFAM" id="SSF82549">
    <property type="entry name" value="DAK1/DegV-like"/>
    <property type="match status" value="1"/>
</dbReference>
<evidence type="ECO:0000256" key="7">
    <source>
        <dbReference type="ARBA" id="ARBA00022798"/>
    </source>
</evidence>
<evidence type="ECO:0000313" key="15">
    <source>
        <dbReference type="EMBL" id="KAG9194101.1"/>
    </source>
</evidence>
<evidence type="ECO:0000256" key="8">
    <source>
        <dbReference type="ARBA" id="ARBA00022840"/>
    </source>
</evidence>
<dbReference type="FunFam" id="3.40.50.10440:FF:000002">
    <property type="entry name" value="Dihydroxyacetone kinase"/>
    <property type="match status" value="1"/>
</dbReference>
<dbReference type="Pfam" id="PF02734">
    <property type="entry name" value="Dak2"/>
    <property type="match status" value="1"/>
</dbReference>
<gene>
    <name evidence="15" type="ORF">G6011_04136</name>
</gene>
<dbReference type="Proteomes" id="UP001199106">
    <property type="component" value="Unassembled WGS sequence"/>
</dbReference>
<evidence type="ECO:0000256" key="5">
    <source>
        <dbReference type="ARBA" id="ARBA00022741"/>
    </source>
</evidence>
<comment type="similarity">
    <text evidence="3">Belongs to the dihydroxyacetone kinase (DAK) family.</text>
</comment>
<keyword evidence="5" id="KW-0547">Nucleotide-binding</keyword>
<keyword evidence="8" id="KW-0067">ATP-binding</keyword>
<dbReference type="Gene3D" id="1.25.40.340">
    <property type="match status" value="1"/>
</dbReference>
<evidence type="ECO:0000256" key="2">
    <source>
        <dbReference type="ARBA" id="ARBA00004778"/>
    </source>
</evidence>
<dbReference type="PROSITE" id="PS51480">
    <property type="entry name" value="DHAL"/>
    <property type="match status" value="1"/>
</dbReference>
<keyword evidence="16" id="KW-1185">Reference proteome</keyword>
<evidence type="ECO:0000313" key="16">
    <source>
        <dbReference type="Proteomes" id="UP001199106"/>
    </source>
</evidence>
<dbReference type="EC" id="2.7.1.28" evidence="15"/>
<feature type="binding site" evidence="12">
    <location>
        <position position="110"/>
    </location>
    <ligand>
        <name>substrate</name>
    </ligand>
</feature>
<evidence type="ECO:0000256" key="3">
    <source>
        <dbReference type="ARBA" id="ARBA00008757"/>
    </source>
</evidence>
<dbReference type="InterPro" id="IPR036117">
    <property type="entry name" value="DhaL_dom_sf"/>
</dbReference>
<dbReference type="EC" id="4.6.1.15" evidence="15"/>
<dbReference type="FunFam" id="1.25.40.340:FF:000001">
    <property type="entry name" value="Dihydroxyacetone kinase 1"/>
    <property type="match status" value="1"/>
</dbReference>
<protein>
    <submittedName>
        <fullName evidence="15">Triose/dihydroxyacetone kinase / FAD-AMP lyase (Cyclizing)</fullName>
        <ecNumber evidence="15">2.7.1.28</ecNumber>
        <ecNumber evidence="15">2.7.1.29</ecNumber>
        <ecNumber evidence="15">4.6.1.15</ecNumber>
    </submittedName>
</protein>
<dbReference type="InterPro" id="IPR050861">
    <property type="entry name" value="Dihydroxyacetone_Kinase"/>
</dbReference>
<evidence type="ECO:0000256" key="9">
    <source>
        <dbReference type="ARBA" id="ARBA00047974"/>
    </source>
</evidence>
<dbReference type="InterPro" id="IPR004006">
    <property type="entry name" value="DhaK_dom"/>
</dbReference>
<comment type="catalytic activity">
    <reaction evidence="9">
        <text>D-glyceraldehyde + ATP = D-glyceraldehyde 3-phosphate + ADP + H(+)</text>
        <dbReference type="Rhea" id="RHEA:13941"/>
        <dbReference type="ChEBI" id="CHEBI:15378"/>
        <dbReference type="ChEBI" id="CHEBI:17378"/>
        <dbReference type="ChEBI" id="CHEBI:30616"/>
        <dbReference type="ChEBI" id="CHEBI:59776"/>
        <dbReference type="ChEBI" id="CHEBI:456216"/>
        <dbReference type="EC" id="2.7.1.28"/>
    </reaction>
</comment>
<dbReference type="GO" id="GO:0019563">
    <property type="term" value="P:glycerol catabolic process"/>
    <property type="evidence" value="ECO:0007669"/>
    <property type="project" value="TreeGrafter"/>
</dbReference>
<comment type="catalytic activity">
    <reaction evidence="10">
        <text>dihydroxyacetone + ATP = dihydroxyacetone phosphate + ADP + H(+)</text>
        <dbReference type="Rhea" id="RHEA:15773"/>
        <dbReference type="ChEBI" id="CHEBI:15378"/>
        <dbReference type="ChEBI" id="CHEBI:16016"/>
        <dbReference type="ChEBI" id="CHEBI:30616"/>
        <dbReference type="ChEBI" id="CHEBI:57642"/>
        <dbReference type="ChEBI" id="CHEBI:456216"/>
        <dbReference type="EC" id="2.7.1.29"/>
    </reaction>
</comment>
<dbReference type="NCBIfam" id="TIGR02361">
    <property type="entry name" value="dak_ATP"/>
    <property type="match status" value="1"/>
</dbReference>
<evidence type="ECO:0000259" key="14">
    <source>
        <dbReference type="PROSITE" id="PS51481"/>
    </source>
</evidence>
<proteinExistence type="inferred from homology"/>
<dbReference type="EMBL" id="JAANER010000002">
    <property type="protein sequence ID" value="KAG9194101.1"/>
    <property type="molecule type" value="Genomic_DNA"/>
</dbReference>
<keyword evidence="6 15" id="KW-0418">Kinase</keyword>
<keyword evidence="7" id="KW-0319">Glycerol metabolism</keyword>
<feature type="binding site" evidence="12">
    <location>
        <begin position="53"/>
        <end position="56"/>
    </location>
    <ligand>
        <name>substrate</name>
    </ligand>
</feature>
<comment type="pathway">
    <text evidence="2">Polyol metabolism; glycerol fermentation; glycerone phosphate from glycerol (oxidative route): step 2/2.</text>
</comment>
<dbReference type="GO" id="GO:0005524">
    <property type="term" value="F:ATP binding"/>
    <property type="evidence" value="ECO:0007669"/>
    <property type="project" value="UniProtKB-KW"/>
</dbReference>
<dbReference type="FunFam" id="3.30.1180.20:FF:000001">
    <property type="entry name" value="Dihydroxyacetone kinase 1"/>
    <property type="match status" value="1"/>
</dbReference>
<dbReference type="GO" id="GO:0050354">
    <property type="term" value="F:triokinase activity"/>
    <property type="evidence" value="ECO:0007669"/>
    <property type="project" value="UniProtKB-EC"/>
</dbReference>
<dbReference type="EC" id="2.7.1.29" evidence="15"/>
<keyword evidence="15" id="KW-0456">Lyase</keyword>
<evidence type="ECO:0000256" key="4">
    <source>
        <dbReference type="ARBA" id="ARBA00022679"/>
    </source>
</evidence>
<dbReference type="Pfam" id="PF02733">
    <property type="entry name" value="Dak1"/>
    <property type="match status" value="1"/>
</dbReference>
<dbReference type="AlphaFoldDB" id="A0AAD4IGR5"/>
<feature type="domain" description="DhaK" evidence="14">
    <location>
        <begin position="9"/>
        <end position="339"/>
    </location>
</feature>
<accession>A0AAD4IGR5</accession>
<feature type="domain" description="DhaL" evidence="13">
    <location>
        <begin position="376"/>
        <end position="575"/>
    </location>
</feature>
<dbReference type="PANTHER" id="PTHR28629:SF14">
    <property type="entry name" value="DIHYDROXYACETONE KINASE 1"/>
    <property type="match status" value="1"/>
</dbReference>
<keyword evidence="4 15" id="KW-0808">Transferase</keyword>
<evidence type="ECO:0000259" key="13">
    <source>
        <dbReference type="PROSITE" id="PS51480"/>
    </source>
</evidence>
<comment type="function">
    <text evidence="1">Catalyzes both the phosphorylation of dihydroxyacetone and of glyceraldehyde.</text>
</comment>
<dbReference type="SUPFAM" id="SSF101473">
    <property type="entry name" value="DhaL-like"/>
    <property type="match status" value="1"/>
</dbReference>
<dbReference type="Gene3D" id="3.40.50.10440">
    <property type="entry name" value="Dihydroxyacetone kinase, domain 1"/>
    <property type="match status" value="1"/>
</dbReference>
<evidence type="ECO:0000256" key="10">
    <source>
        <dbReference type="ARBA" id="ARBA00048898"/>
    </source>
</evidence>
<dbReference type="GO" id="GO:0004371">
    <property type="term" value="F:glycerone kinase activity"/>
    <property type="evidence" value="ECO:0007669"/>
    <property type="project" value="UniProtKB-EC"/>
</dbReference>
<evidence type="ECO:0000256" key="1">
    <source>
        <dbReference type="ARBA" id="ARBA00003264"/>
    </source>
</evidence>
<dbReference type="InterPro" id="IPR012734">
    <property type="entry name" value="DhaK_ATP"/>
</dbReference>
<dbReference type="InterPro" id="IPR004007">
    <property type="entry name" value="DhaL_dom"/>
</dbReference>
<dbReference type="GO" id="GO:0034012">
    <property type="term" value="F:FAD-AMP lyase (cyclizing) activity"/>
    <property type="evidence" value="ECO:0007669"/>
    <property type="project" value="UniProtKB-EC"/>
</dbReference>
<evidence type="ECO:0000256" key="6">
    <source>
        <dbReference type="ARBA" id="ARBA00022777"/>
    </source>
</evidence>
<feature type="active site" description="Tele-hemiaminal-histidine intermediate" evidence="11">
    <location>
        <position position="221"/>
    </location>
</feature>
<dbReference type="PANTHER" id="PTHR28629">
    <property type="entry name" value="TRIOKINASE/FMN CYCLASE"/>
    <property type="match status" value="1"/>
</dbReference>
<dbReference type="PROSITE" id="PS51481">
    <property type="entry name" value="DHAK"/>
    <property type="match status" value="1"/>
</dbReference>
<reference evidence="15" key="1">
    <citation type="submission" date="2021-07" db="EMBL/GenBank/DDBJ databases">
        <title>Genome Resource of American Ginseng Black Spot Pathogen Alternaria panax.</title>
        <authorList>
            <person name="Qiu C."/>
            <person name="Wang W."/>
            <person name="Liu Z."/>
        </authorList>
    </citation>
    <scope>NUCLEOTIDE SEQUENCE</scope>
    <source>
        <strain evidence="15">BNCC115425</strain>
    </source>
</reference>
<comment type="caution">
    <text evidence="15">The sequence shown here is derived from an EMBL/GenBank/DDBJ whole genome shotgun (WGS) entry which is preliminary data.</text>
</comment>
<dbReference type="Gene3D" id="3.30.1180.20">
    <property type="entry name" value="Dihydroxyacetone kinase, domain 2"/>
    <property type="match status" value="1"/>
</dbReference>